<dbReference type="Proteomes" id="UP001341840">
    <property type="component" value="Unassembled WGS sequence"/>
</dbReference>
<gene>
    <name evidence="1" type="ORF">PIB30_089575</name>
</gene>
<sequence>MPSNDLKSIVSNDECAKQLKADRASSQRVYERVEKIRLVDYELVTIGHESSLEMRRNVDECELGRNLKVEESRRNGRLGLSEKLDAQPLSRILRQPSKLEPVPEKFDNVRSENLQPMDSQYGYSANPTIFMLAELRKAFLFISLLAMSFGYT</sequence>
<reference evidence="1 2" key="1">
    <citation type="journal article" date="2023" name="Plants (Basel)">
        <title>Bridging the Gap: Combining Genomics and Transcriptomics Approaches to Understand Stylosanthes scabra, an Orphan Legume from the Brazilian Caatinga.</title>
        <authorList>
            <person name="Ferreira-Neto J.R.C."/>
            <person name="da Silva M.D."/>
            <person name="Binneck E."/>
            <person name="de Melo N.F."/>
            <person name="da Silva R.H."/>
            <person name="de Melo A.L.T.M."/>
            <person name="Pandolfi V."/>
            <person name="Bustamante F.O."/>
            <person name="Brasileiro-Vidal A.C."/>
            <person name="Benko-Iseppon A.M."/>
        </authorList>
    </citation>
    <scope>NUCLEOTIDE SEQUENCE [LARGE SCALE GENOMIC DNA]</scope>
    <source>
        <tissue evidence="1">Leaves</tissue>
    </source>
</reference>
<evidence type="ECO:0000313" key="1">
    <source>
        <dbReference type="EMBL" id="MED6176577.1"/>
    </source>
</evidence>
<keyword evidence="2" id="KW-1185">Reference proteome</keyword>
<name>A0ABU6VUC0_9FABA</name>
<dbReference type="EMBL" id="JASCZI010152717">
    <property type="protein sequence ID" value="MED6176577.1"/>
    <property type="molecule type" value="Genomic_DNA"/>
</dbReference>
<organism evidence="1 2">
    <name type="scientific">Stylosanthes scabra</name>
    <dbReference type="NCBI Taxonomy" id="79078"/>
    <lineage>
        <taxon>Eukaryota</taxon>
        <taxon>Viridiplantae</taxon>
        <taxon>Streptophyta</taxon>
        <taxon>Embryophyta</taxon>
        <taxon>Tracheophyta</taxon>
        <taxon>Spermatophyta</taxon>
        <taxon>Magnoliopsida</taxon>
        <taxon>eudicotyledons</taxon>
        <taxon>Gunneridae</taxon>
        <taxon>Pentapetalae</taxon>
        <taxon>rosids</taxon>
        <taxon>fabids</taxon>
        <taxon>Fabales</taxon>
        <taxon>Fabaceae</taxon>
        <taxon>Papilionoideae</taxon>
        <taxon>50 kb inversion clade</taxon>
        <taxon>dalbergioids sensu lato</taxon>
        <taxon>Dalbergieae</taxon>
        <taxon>Pterocarpus clade</taxon>
        <taxon>Stylosanthes</taxon>
    </lineage>
</organism>
<comment type="caution">
    <text evidence="1">The sequence shown here is derived from an EMBL/GenBank/DDBJ whole genome shotgun (WGS) entry which is preliminary data.</text>
</comment>
<proteinExistence type="predicted"/>
<accession>A0ABU6VUC0</accession>
<protein>
    <submittedName>
        <fullName evidence="1">Uncharacterized protein</fullName>
    </submittedName>
</protein>
<evidence type="ECO:0000313" key="2">
    <source>
        <dbReference type="Proteomes" id="UP001341840"/>
    </source>
</evidence>